<reference evidence="1 2" key="1">
    <citation type="submission" date="2018-04" db="EMBL/GenBank/DDBJ databases">
        <title>The genome of golden apple snail Pomacea canaliculata provides insight into stress tolerance and invasive adaptation.</title>
        <authorList>
            <person name="Liu C."/>
            <person name="Liu B."/>
            <person name="Ren Y."/>
            <person name="Zhang Y."/>
            <person name="Wang H."/>
            <person name="Li S."/>
            <person name="Jiang F."/>
            <person name="Yin L."/>
            <person name="Zhang G."/>
            <person name="Qian W."/>
            <person name="Fan W."/>
        </authorList>
    </citation>
    <scope>NUCLEOTIDE SEQUENCE [LARGE SCALE GENOMIC DNA]</scope>
    <source>
        <strain evidence="1">SZHN2017</strain>
        <tissue evidence="1">Muscle</tissue>
    </source>
</reference>
<sequence>MKHATGSGGGVRSRMAKKWLPQSRWPYDLVLLVLFCGVTGSCPLGERMLLMTCLEPLRYLQDNHNYPSQKACNLTINLIHCVEQRLFRCHGSVEVHDALNIADSLKAEYCNVEASEKRSTPTTVATTVTTVIPQTTITLTTRPSVADEDDSEIDHKFQLCRDKFTKHEPKTLEEGCRLAEAFLDCGYAVLQAYKVSLDTLYLHAELLRNSAIYWEYCGDDRSSKYFPKR</sequence>
<dbReference type="EMBL" id="PZQS01000014">
    <property type="protein sequence ID" value="PVD18441.1"/>
    <property type="molecule type" value="Genomic_DNA"/>
</dbReference>
<dbReference type="AlphaFoldDB" id="A0A2T7NBA2"/>
<evidence type="ECO:0000313" key="2">
    <source>
        <dbReference type="Proteomes" id="UP000245119"/>
    </source>
</evidence>
<organism evidence="1 2">
    <name type="scientific">Pomacea canaliculata</name>
    <name type="common">Golden apple snail</name>
    <dbReference type="NCBI Taxonomy" id="400727"/>
    <lineage>
        <taxon>Eukaryota</taxon>
        <taxon>Metazoa</taxon>
        <taxon>Spiralia</taxon>
        <taxon>Lophotrochozoa</taxon>
        <taxon>Mollusca</taxon>
        <taxon>Gastropoda</taxon>
        <taxon>Caenogastropoda</taxon>
        <taxon>Architaenioglossa</taxon>
        <taxon>Ampullarioidea</taxon>
        <taxon>Ampullariidae</taxon>
        <taxon>Pomacea</taxon>
    </lineage>
</organism>
<accession>A0A2T7NBA2</accession>
<proteinExistence type="predicted"/>
<protein>
    <submittedName>
        <fullName evidence="1">Uncharacterized protein</fullName>
    </submittedName>
</protein>
<gene>
    <name evidence="1" type="ORF">C0Q70_20990</name>
</gene>
<comment type="caution">
    <text evidence="1">The sequence shown here is derived from an EMBL/GenBank/DDBJ whole genome shotgun (WGS) entry which is preliminary data.</text>
</comment>
<evidence type="ECO:0000313" key="1">
    <source>
        <dbReference type="EMBL" id="PVD18441.1"/>
    </source>
</evidence>
<dbReference type="Proteomes" id="UP000245119">
    <property type="component" value="Linkage Group LG14"/>
</dbReference>
<name>A0A2T7NBA2_POMCA</name>
<keyword evidence="2" id="KW-1185">Reference proteome</keyword>